<evidence type="ECO:0000313" key="9">
    <source>
        <dbReference type="EMBL" id="GAX91739.1"/>
    </source>
</evidence>
<keyword evidence="4 7" id="KW-0812">Transmembrane</keyword>
<feature type="transmembrane region" description="Helical" evidence="7">
    <location>
        <begin position="240"/>
        <end position="261"/>
    </location>
</feature>
<dbReference type="Gene3D" id="1.10.3720.10">
    <property type="entry name" value="MetI-like"/>
    <property type="match status" value="1"/>
</dbReference>
<comment type="similarity">
    <text evidence="7">Belongs to the binding-protein-dependent transport system permease family.</text>
</comment>
<dbReference type="GO" id="GO:0055085">
    <property type="term" value="P:transmembrane transport"/>
    <property type="evidence" value="ECO:0007669"/>
    <property type="project" value="InterPro"/>
</dbReference>
<dbReference type="EMBL" id="BDUF01000109">
    <property type="protein sequence ID" value="GAX91739.1"/>
    <property type="molecule type" value="Genomic_DNA"/>
</dbReference>
<feature type="transmembrane region" description="Helical" evidence="7">
    <location>
        <begin position="74"/>
        <end position="96"/>
    </location>
</feature>
<feature type="transmembrane region" description="Helical" evidence="7">
    <location>
        <begin position="105"/>
        <end position="129"/>
    </location>
</feature>
<feature type="domain" description="ABC transmembrane type-1" evidence="8">
    <location>
        <begin position="70"/>
        <end position="261"/>
    </location>
</feature>
<name>A0A292YS34_9BACL</name>
<dbReference type="SUPFAM" id="SSF161098">
    <property type="entry name" value="MetI-like"/>
    <property type="match status" value="1"/>
</dbReference>
<dbReference type="InterPro" id="IPR035906">
    <property type="entry name" value="MetI-like_sf"/>
</dbReference>
<evidence type="ECO:0000313" key="10">
    <source>
        <dbReference type="Proteomes" id="UP000217785"/>
    </source>
</evidence>
<feature type="transmembrane region" description="Helical" evidence="7">
    <location>
        <begin position="12"/>
        <end position="31"/>
    </location>
</feature>
<reference evidence="10" key="1">
    <citation type="submission" date="2017-07" db="EMBL/GenBank/DDBJ databases">
        <title>Draft genome sequence of Effusibacillus lacus strain skLN1.</title>
        <authorList>
            <person name="Watanabe M."/>
            <person name="Kojima H."/>
            <person name="Fukui M."/>
        </authorList>
    </citation>
    <scope>NUCLEOTIDE SEQUENCE [LARGE SCALE GENOMIC DNA]</scope>
    <source>
        <strain evidence="10">skLN1</strain>
    </source>
</reference>
<keyword evidence="10" id="KW-1185">Reference proteome</keyword>
<dbReference type="PROSITE" id="PS50928">
    <property type="entry name" value="ABC_TM1"/>
    <property type="match status" value="1"/>
</dbReference>
<evidence type="ECO:0000256" key="6">
    <source>
        <dbReference type="ARBA" id="ARBA00023136"/>
    </source>
</evidence>
<feature type="transmembrane region" description="Helical" evidence="7">
    <location>
        <begin position="182"/>
        <end position="204"/>
    </location>
</feature>
<evidence type="ECO:0000256" key="2">
    <source>
        <dbReference type="ARBA" id="ARBA00022448"/>
    </source>
</evidence>
<keyword evidence="5 7" id="KW-1133">Transmembrane helix</keyword>
<sequence>MNRTNPAVKTLNYLILMGYAFLALYPVYLMIVSSLKENAEIYTKPLTLPEKFSLESYKAILNDTPFMEYLFNSVYISLVSVFFVLVFSSLAAYYIARTRFKWNPFLYFFFLSGLMIPLKLGILPMFLIYKQLGVLDHHMSLILTYVSSGMPFSVFVLVGFFKTLPTELEEAARIDGCSDLQVLYRILVPLMRPALATVAIMNFISIWNDFFYPLIFIKTEELKTLPLAMMSLFGQYETDWSVLFSGLTLSTLPMLLLFLIASKQFLEGMTAGAVKG</sequence>
<gene>
    <name evidence="9" type="ORF">EFBL_3430</name>
</gene>
<evidence type="ECO:0000256" key="5">
    <source>
        <dbReference type="ARBA" id="ARBA00022989"/>
    </source>
</evidence>
<protein>
    <submittedName>
        <fullName evidence="9">Sugar ABC transporter permease</fullName>
    </submittedName>
</protein>
<keyword evidence="3" id="KW-1003">Cell membrane</keyword>
<comment type="caution">
    <text evidence="9">The sequence shown here is derived from an EMBL/GenBank/DDBJ whole genome shotgun (WGS) entry which is preliminary data.</text>
</comment>
<keyword evidence="6 7" id="KW-0472">Membrane</keyword>
<dbReference type="AlphaFoldDB" id="A0A292YS34"/>
<dbReference type="CDD" id="cd06261">
    <property type="entry name" value="TM_PBP2"/>
    <property type="match status" value="1"/>
</dbReference>
<feature type="transmembrane region" description="Helical" evidence="7">
    <location>
        <begin position="141"/>
        <end position="161"/>
    </location>
</feature>
<organism evidence="9 10">
    <name type="scientific">Effusibacillus lacus</name>
    <dbReference type="NCBI Taxonomy" id="1348429"/>
    <lineage>
        <taxon>Bacteria</taxon>
        <taxon>Bacillati</taxon>
        <taxon>Bacillota</taxon>
        <taxon>Bacilli</taxon>
        <taxon>Bacillales</taxon>
        <taxon>Alicyclobacillaceae</taxon>
        <taxon>Effusibacillus</taxon>
    </lineage>
</organism>
<dbReference type="InterPro" id="IPR000515">
    <property type="entry name" value="MetI-like"/>
</dbReference>
<accession>A0A292YS34</accession>
<dbReference type="Proteomes" id="UP000217785">
    <property type="component" value="Unassembled WGS sequence"/>
</dbReference>
<dbReference type="PANTHER" id="PTHR43744:SF12">
    <property type="entry name" value="ABC TRANSPORTER PERMEASE PROTEIN MG189-RELATED"/>
    <property type="match status" value="1"/>
</dbReference>
<dbReference type="Pfam" id="PF00528">
    <property type="entry name" value="BPD_transp_1"/>
    <property type="match status" value="1"/>
</dbReference>
<evidence type="ECO:0000256" key="7">
    <source>
        <dbReference type="RuleBase" id="RU363032"/>
    </source>
</evidence>
<evidence type="ECO:0000256" key="4">
    <source>
        <dbReference type="ARBA" id="ARBA00022692"/>
    </source>
</evidence>
<dbReference type="GO" id="GO:0005886">
    <property type="term" value="C:plasma membrane"/>
    <property type="evidence" value="ECO:0007669"/>
    <property type="project" value="UniProtKB-SubCell"/>
</dbReference>
<comment type="subcellular location">
    <subcellularLocation>
        <location evidence="1 7">Cell membrane</location>
        <topology evidence="1 7">Multi-pass membrane protein</topology>
    </subcellularLocation>
</comment>
<evidence type="ECO:0000256" key="3">
    <source>
        <dbReference type="ARBA" id="ARBA00022475"/>
    </source>
</evidence>
<evidence type="ECO:0000256" key="1">
    <source>
        <dbReference type="ARBA" id="ARBA00004651"/>
    </source>
</evidence>
<proteinExistence type="inferred from homology"/>
<dbReference type="PANTHER" id="PTHR43744">
    <property type="entry name" value="ABC TRANSPORTER PERMEASE PROTEIN MG189-RELATED-RELATED"/>
    <property type="match status" value="1"/>
</dbReference>
<evidence type="ECO:0000259" key="8">
    <source>
        <dbReference type="PROSITE" id="PS50928"/>
    </source>
</evidence>
<keyword evidence="2 7" id="KW-0813">Transport</keyword>